<comment type="caution">
    <text evidence="6">The sequence shown here is derived from an EMBL/GenBank/DDBJ whole genome shotgun (WGS) entry which is preliminary data.</text>
</comment>
<gene>
    <name evidence="6" type="ORF">FHS55_001169</name>
</gene>
<comment type="catalytic activity">
    <reaction evidence="4">
        <text>a ribonucleoside 5'-triphosphate + H2O = a ribonucleoside 5'-phosphate + diphosphate + H(+)</text>
        <dbReference type="Rhea" id="RHEA:23996"/>
        <dbReference type="ChEBI" id="CHEBI:15377"/>
        <dbReference type="ChEBI" id="CHEBI:15378"/>
        <dbReference type="ChEBI" id="CHEBI:33019"/>
        <dbReference type="ChEBI" id="CHEBI:58043"/>
        <dbReference type="ChEBI" id="CHEBI:61557"/>
        <dbReference type="EC" id="3.6.1.9"/>
    </reaction>
</comment>
<dbReference type="HAMAP" id="MF_00528">
    <property type="entry name" value="Maf"/>
    <property type="match status" value="1"/>
</dbReference>
<evidence type="ECO:0000256" key="1">
    <source>
        <dbReference type="ARBA" id="ARBA00001968"/>
    </source>
</evidence>
<keyword evidence="2 4" id="KW-0378">Hydrolase</keyword>
<keyword evidence="7" id="KW-1185">Reference proteome</keyword>
<keyword evidence="4" id="KW-0963">Cytoplasm</keyword>
<dbReference type="EC" id="3.6.1.9" evidence="4"/>
<sequence length="223" mass="23388">MAERVCEIQVPESPPEPHAPNPLWRGGAPLVLASKSPARRALLDAARLPHEAFGVDVDERGLEADAVGSGAGPAEVASVLARAKALAGSRMRPGRLVIGADQTLALGVEAFHKPADRAGAKAQIRRLAGHTHALHAAIAVARDGNILFGCMETAFLSMRELDDAAIEAYLTAAGEAVSTSVGGYQLEGLGIHLFERIEGDHSVILGLPLLPLLAFLRRQGDLL</sequence>
<dbReference type="AlphaFoldDB" id="A0A839Z1G9"/>
<dbReference type="EMBL" id="JACICD010000002">
    <property type="protein sequence ID" value="MBB3770574.1"/>
    <property type="molecule type" value="Genomic_DNA"/>
</dbReference>
<dbReference type="Gene3D" id="3.90.950.10">
    <property type="match status" value="1"/>
</dbReference>
<comment type="catalytic activity">
    <reaction evidence="4">
        <text>a 2'-deoxyribonucleoside 5'-triphosphate + H2O = a 2'-deoxyribonucleoside 5'-phosphate + diphosphate + H(+)</text>
        <dbReference type="Rhea" id="RHEA:44644"/>
        <dbReference type="ChEBI" id="CHEBI:15377"/>
        <dbReference type="ChEBI" id="CHEBI:15378"/>
        <dbReference type="ChEBI" id="CHEBI:33019"/>
        <dbReference type="ChEBI" id="CHEBI:61560"/>
        <dbReference type="ChEBI" id="CHEBI:65317"/>
        <dbReference type="EC" id="3.6.1.9"/>
    </reaction>
</comment>
<dbReference type="Proteomes" id="UP000533469">
    <property type="component" value="Unassembled WGS sequence"/>
</dbReference>
<dbReference type="PIRSF" id="PIRSF006305">
    <property type="entry name" value="Maf"/>
    <property type="match status" value="1"/>
</dbReference>
<comment type="function">
    <text evidence="4">Nucleoside triphosphate pyrophosphatase. May have a dual role in cell division arrest and in preventing the incorporation of modified nucleotides into cellular nucleic acids.</text>
</comment>
<dbReference type="PANTHER" id="PTHR43213">
    <property type="entry name" value="BIFUNCTIONAL DTTP/UTP PYROPHOSPHATASE/METHYLTRANSFERASE PROTEIN-RELATED"/>
    <property type="match status" value="1"/>
</dbReference>
<evidence type="ECO:0000256" key="4">
    <source>
        <dbReference type="HAMAP-Rule" id="MF_00528"/>
    </source>
</evidence>
<dbReference type="Pfam" id="PF02545">
    <property type="entry name" value="Maf"/>
    <property type="match status" value="1"/>
</dbReference>
<proteinExistence type="inferred from homology"/>
<dbReference type="GO" id="GO:0005737">
    <property type="term" value="C:cytoplasm"/>
    <property type="evidence" value="ECO:0007669"/>
    <property type="project" value="UniProtKB-SubCell"/>
</dbReference>
<reference evidence="6 7" key="1">
    <citation type="submission" date="2020-08" db="EMBL/GenBank/DDBJ databases">
        <title>Genomic Encyclopedia of Type Strains, Phase IV (KMG-IV): sequencing the most valuable type-strain genomes for metagenomic binning, comparative biology and taxonomic classification.</title>
        <authorList>
            <person name="Goeker M."/>
        </authorList>
    </citation>
    <scope>NUCLEOTIDE SEQUENCE [LARGE SCALE GENOMIC DNA]</scope>
    <source>
        <strain evidence="6 7">DSM 5895</strain>
    </source>
</reference>
<organism evidence="6 7">
    <name type="scientific">Ancylobacter tetraedralis</name>
    <dbReference type="NCBI Taxonomy" id="217068"/>
    <lineage>
        <taxon>Bacteria</taxon>
        <taxon>Pseudomonadati</taxon>
        <taxon>Pseudomonadota</taxon>
        <taxon>Alphaproteobacteria</taxon>
        <taxon>Hyphomicrobiales</taxon>
        <taxon>Xanthobacteraceae</taxon>
        <taxon>Ancylobacter</taxon>
    </lineage>
</organism>
<evidence type="ECO:0000256" key="3">
    <source>
        <dbReference type="ARBA" id="ARBA00023080"/>
    </source>
</evidence>
<evidence type="ECO:0000313" key="6">
    <source>
        <dbReference type="EMBL" id="MBB3770574.1"/>
    </source>
</evidence>
<dbReference type="InterPro" id="IPR003697">
    <property type="entry name" value="Maf-like"/>
</dbReference>
<dbReference type="SUPFAM" id="SSF52972">
    <property type="entry name" value="ITPase-like"/>
    <property type="match status" value="1"/>
</dbReference>
<evidence type="ECO:0000313" key="7">
    <source>
        <dbReference type="Proteomes" id="UP000533469"/>
    </source>
</evidence>
<dbReference type="InterPro" id="IPR029001">
    <property type="entry name" value="ITPase-like_fam"/>
</dbReference>
<dbReference type="PANTHER" id="PTHR43213:SF5">
    <property type="entry name" value="BIFUNCTIONAL DTTP_UTP PYROPHOSPHATASE_METHYLTRANSFERASE PROTEIN-RELATED"/>
    <property type="match status" value="1"/>
</dbReference>
<feature type="active site" description="Proton acceptor" evidence="4">
    <location>
        <position position="101"/>
    </location>
</feature>
<name>A0A839Z1G9_9HYPH</name>
<evidence type="ECO:0000256" key="2">
    <source>
        <dbReference type="ARBA" id="ARBA00022801"/>
    </source>
</evidence>
<accession>A0A839Z1G9</accession>
<comment type="similarity">
    <text evidence="4">Belongs to the Maf family.</text>
</comment>
<comment type="caution">
    <text evidence="4">Lacks conserved residue(s) required for the propagation of feature annotation.</text>
</comment>
<comment type="cofactor">
    <cofactor evidence="1 4">
        <name>a divalent metal cation</name>
        <dbReference type="ChEBI" id="CHEBI:60240"/>
    </cofactor>
</comment>
<dbReference type="GO" id="GO:0047429">
    <property type="term" value="F:nucleoside triphosphate diphosphatase activity"/>
    <property type="evidence" value="ECO:0007669"/>
    <property type="project" value="UniProtKB-EC"/>
</dbReference>
<comment type="subcellular location">
    <subcellularLocation>
        <location evidence="4">Cytoplasm</location>
    </subcellularLocation>
</comment>
<dbReference type="GO" id="GO:0009117">
    <property type="term" value="P:nucleotide metabolic process"/>
    <property type="evidence" value="ECO:0007669"/>
    <property type="project" value="UniProtKB-KW"/>
</dbReference>
<keyword evidence="3 4" id="KW-0546">Nucleotide metabolism</keyword>
<feature type="region of interest" description="Disordered" evidence="5">
    <location>
        <begin position="1"/>
        <end position="22"/>
    </location>
</feature>
<protein>
    <recommendedName>
        <fullName evidence="4">Nucleoside triphosphate pyrophosphatase</fullName>
        <ecNumber evidence="4">3.6.1.9</ecNumber>
    </recommendedName>
    <alternativeName>
        <fullName evidence="4">Nucleotide pyrophosphatase</fullName>
        <shortName evidence="4">Nucleotide PPase</shortName>
    </alternativeName>
</protein>
<evidence type="ECO:0000256" key="5">
    <source>
        <dbReference type="SAM" id="MobiDB-lite"/>
    </source>
</evidence>